<protein>
    <submittedName>
        <fullName evidence="1">Uncharacterized protein</fullName>
    </submittedName>
</protein>
<evidence type="ECO:0000313" key="2">
    <source>
        <dbReference type="Proteomes" id="UP000706039"/>
    </source>
</evidence>
<sequence length="55" mass="6056">MMSTRHPDEMLIGLDVELDGAAGDLDDYDPRQRDEILAVTGDGETHHAFLLDSAE</sequence>
<accession>A0ABS7PXP3</accession>
<evidence type="ECO:0000313" key="1">
    <source>
        <dbReference type="EMBL" id="MBY8825916.1"/>
    </source>
</evidence>
<keyword evidence="2" id="KW-1185">Reference proteome</keyword>
<dbReference type="Proteomes" id="UP000706039">
    <property type="component" value="Unassembled WGS sequence"/>
</dbReference>
<reference evidence="1 2" key="1">
    <citation type="submission" date="2021-08" db="EMBL/GenBank/DDBJ databases">
        <authorList>
            <person name="Tuo L."/>
        </authorList>
    </citation>
    <scope>NUCLEOTIDE SEQUENCE [LARGE SCALE GENOMIC DNA]</scope>
    <source>
        <strain evidence="1 2">JCM 31229</strain>
    </source>
</reference>
<gene>
    <name evidence="1" type="ORF">K7G82_26685</name>
</gene>
<comment type="caution">
    <text evidence="1">The sequence shown here is derived from an EMBL/GenBank/DDBJ whole genome shotgun (WGS) entry which is preliminary data.</text>
</comment>
<proteinExistence type="predicted"/>
<name>A0ABS7PXP3_9SPHN</name>
<dbReference type="EMBL" id="JAINVV010000013">
    <property type="protein sequence ID" value="MBY8825916.1"/>
    <property type="molecule type" value="Genomic_DNA"/>
</dbReference>
<organism evidence="1 2">
    <name type="scientific">Sphingomonas colocasiae</name>
    <dbReference type="NCBI Taxonomy" id="1848973"/>
    <lineage>
        <taxon>Bacteria</taxon>
        <taxon>Pseudomonadati</taxon>
        <taxon>Pseudomonadota</taxon>
        <taxon>Alphaproteobacteria</taxon>
        <taxon>Sphingomonadales</taxon>
        <taxon>Sphingomonadaceae</taxon>
        <taxon>Sphingomonas</taxon>
    </lineage>
</organism>
<dbReference type="RefSeq" id="WP_222993024.1">
    <property type="nucleotide sequence ID" value="NZ_JAINVV010000013.1"/>
</dbReference>